<dbReference type="SMART" id="SM00382">
    <property type="entry name" value="AAA"/>
    <property type="match status" value="1"/>
</dbReference>
<dbReference type="EMBL" id="FQUA01000012">
    <property type="protein sequence ID" value="SHE97374.1"/>
    <property type="molecule type" value="Genomic_DNA"/>
</dbReference>
<dbReference type="Proteomes" id="UP000184204">
    <property type="component" value="Unassembled WGS sequence"/>
</dbReference>
<evidence type="ECO:0000256" key="3">
    <source>
        <dbReference type="ARBA" id="ARBA00022840"/>
    </source>
</evidence>
<dbReference type="SUPFAM" id="SSF52540">
    <property type="entry name" value="P-loop containing nucleoside triphosphate hydrolases"/>
    <property type="match status" value="1"/>
</dbReference>
<dbReference type="PANTHER" id="PTHR42781:SF4">
    <property type="entry name" value="SPERMIDINE_PUTRESCINE IMPORT ATP-BINDING PROTEIN POTA"/>
    <property type="match status" value="1"/>
</dbReference>
<evidence type="ECO:0000256" key="2">
    <source>
        <dbReference type="ARBA" id="ARBA00022741"/>
    </source>
</evidence>
<evidence type="ECO:0000256" key="1">
    <source>
        <dbReference type="ARBA" id="ARBA00022448"/>
    </source>
</evidence>
<keyword evidence="7" id="KW-1185">Reference proteome</keyword>
<reference evidence="6" key="4">
    <citation type="submission" date="2016-11" db="EMBL/GenBank/DDBJ databases">
        <authorList>
            <person name="Varghese N."/>
            <person name="Submissions S."/>
        </authorList>
    </citation>
    <scope>NUCLEOTIDE SEQUENCE</scope>
    <source>
        <strain evidence="6">DSM 1682</strain>
    </source>
</reference>
<dbReference type="InterPro" id="IPR017871">
    <property type="entry name" value="ABC_transporter-like_CS"/>
</dbReference>
<feature type="domain" description="ABC transporter" evidence="4">
    <location>
        <begin position="3"/>
        <end position="197"/>
    </location>
</feature>
<dbReference type="EMBL" id="CP014223">
    <property type="protein sequence ID" value="AMJ41338.1"/>
    <property type="molecule type" value="Genomic_DNA"/>
</dbReference>
<dbReference type="GO" id="GO:0016887">
    <property type="term" value="F:ATP hydrolysis activity"/>
    <property type="evidence" value="ECO:0007669"/>
    <property type="project" value="InterPro"/>
</dbReference>
<dbReference type="Pfam" id="PF00005">
    <property type="entry name" value="ABC_tran"/>
    <property type="match status" value="1"/>
</dbReference>
<evidence type="ECO:0000313" key="6">
    <source>
        <dbReference type="EMBL" id="SHE97374.1"/>
    </source>
</evidence>
<organism evidence="6 8">
    <name type="scientific">Anaerotignum propionicum DSM 1682</name>
    <dbReference type="NCBI Taxonomy" id="991789"/>
    <lineage>
        <taxon>Bacteria</taxon>
        <taxon>Bacillati</taxon>
        <taxon>Bacillota</taxon>
        <taxon>Clostridia</taxon>
        <taxon>Lachnospirales</taxon>
        <taxon>Anaerotignaceae</taxon>
        <taxon>Anaerotignum</taxon>
    </lineage>
</organism>
<name>A0A0X1U8S9_ANAPI</name>
<dbReference type="InterPro" id="IPR003593">
    <property type="entry name" value="AAA+_ATPase"/>
</dbReference>
<dbReference type="PROSITE" id="PS00211">
    <property type="entry name" value="ABC_TRANSPORTER_1"/>
    <property type="match status" value="1"/>
</dbReference>
<evidence type="ECO:0000313" key="8">
    <source>
        <dbReference type="Proteomes" id="UP000184204"/>
    </source>
</evidence>
<dbReference type="AlphaFoldDB" id="A0A0X1U8S9"/>
<dbReference type="Proteomes" id="UP000068026">
    <property type="component" value="Chromosome"/>
</dbReference>
<dbReference type="RefSeq" id="WP_066050382.1">
    <property type="nucleotide sequence ID" value="NZ_CP014223.1"/>
</dbReference>
<reference evidence="8" key="3">
    <citation type="submission" date="2016-11" db="EMBL/GenBank/DDBJ databases">
        <authorList>
            <person name="Jaros S."/>
            <person name="Januszkiewicz K."/>
            <person name="Wedrychowicz H."/>
        </authorList>
    </citation>
    <scope>NUCLEOTIDE SEQUENCE [LARGE SCALE GENOMIC DNA]</scope>
    <source>
        <strain evidence="8">DSM 1682</strain>
    </source>
</reference>
<reference evidence="7" key="2">
    <citation type="submission" date="2016-01" db="EMBL/GenBank/DDBJ databases">
        <authorList>
            <person name="Poehlein A."/>
            <person name="Schlien K."/>
            <person name="Gottschalk G."/>
            <person name="Buckel W."/>
            <person name="Daniel R."/>
        </authorList>
    </citation>
    <scope>NUCLEOTIDE SEQUENCE [LARGE SCALE GENOMIC DNA]</scope>
    <source>
        <strain evidence="7">X2</strain>
    </source>
</reference>
<dbReference type="Gene3D" id="3.40.50.300">
    <property type="entry name" value="P-loop containing nucleotide triphosphate hydrolases"/>
    <property type="match status" value="1"/>
</dbReference>
<dbReference type="PANTHER" id="PTHR42781">
    <property type="entry name" value="SPERMIDINE/PUTRESCINE IMPORT ATP-BINDING PROTEIN POTA"/>
    <property type="match status" value="1"/>
</dbReference>
<keyword evidence="1" id="KW-0813">Transport</keyword>
<sequence length="202" mass="22625">MSIECKSISKTFHNRRLFHDISVVFPQGICNCVIGENGTGKTTLLKIIAGLIKADAGTIIMKGNCTYAGSNPYMLRGTVFENINYPLTLKRQGGKSNENQVNQMIDRLGLNNQKHQEACTLSAGEKQKVVLGRALVWNPDVLLLDEPTTNIDQKMIASVEELLMEYADNSSHTFVVVSHDHEQIKRFSGLQWHLVDQRLVKK</sequence>
<accession>A0A0X1U8S9</accession>
<evidence type="ECO:0000313" key="5">
    <source>
        <dbReference type="EMBL" id="AMJ41338.1"/>
    </source>
</evidence>
<proteinExistence type="predicted"/>
<dbReference type="InterPro" id="IPR050093">
    <property type="entry name" value="ABC_SmlMolc_Importer"/>
</dbReference>
<evidence type="ECO:0000259" key="4">
    <source>
        <dbReference type="PROSITE" id="PS50893"/>
    </source>
</evidence>
<keyword evidence="3 6" id="KW-0067">ATP-binding</keyword>
<evidence type="ECO:0000313" key="7">
    <source>
        <dbReference type="Proteomes" id="UP000068026"/>
    </source>
</evidence>
<reference evidence="5 7" key="1">
    <citation type="journal article" date="2016" name="Genome Announc.">
        <title>Complete Genome Sequence of the Amino Acid-Fermenting Clostridium propionicum X2 (DSM 1682).</title>
        <authorList>
            <person name="Poehlein A."/>
            <person name="Schlien K."/>
            <person name="Chowdhury N.P."/>
            <person name="Gottschalk G."/>
            <person name="Buckel W."/>
            <person name="Daniel R."/>
        </authorList>
    </citation>
    <scope>NUCLEOTIDE SEQUENCE [LARGE SCALE GENOMIC DNA]</scope>
    <source>
        <strain evidence="5 7">X2</strain>
    </source>
</reference>
<gene>
    <name evidence="5" type="primary">artM_1</name>
    <name evidence="5" type="ORF">CPRO_17500</name>
    <name evidence="6" type="ORF">SAMN02745151_02376</name>
</gene>
<keyword evidence="2" id="KW-0547">Nucleotide-binding</keyword>
<dbReference type="GO" id="GO:0005524">
    <property type="term" value="F:ATP binding"/>
    <property type="evidence" value="ECO:0007669"/>
    <property type="project" value="UniProtKB-KW"/>
</dbReference>
<dbReference type="PROSITE" id="PS50893">
    <property type="entry name" value="ABC_TRANSPORTER_2"/>
    <property type="match status" value="1"/>
</dbReference>
<dbReference type="OrthoDB" id="9806726at2"/>
<dbReference type="KEGG" id="cpro:CPRO_17500"/>
<dbReference type="InterPro" id="IPR027417">
    <property type="entry name" value="P-loop_NTPase"/>
</dbReference>
<protein>
    <submittedName>
        <fullName evidence="5">Arginine transport ATP-binding protein ArtM</fullName>
    </submittedName>
    <submittedName>
        <fullName evidence="6">Tungstate transport system ATP-binding protein</fullName>
    </submittedName>
</protein>
<dbReference type="InterPro" id="IPR003439">
    <property type="entry name" value="ABC_transporter-like_ATP-bd"/>
</dbReference>